<sequence length="414" mass="46327">MSEVRARVEQVYREDSRRILATLIRLLGDFDLAEEALHEAFFVAVERWQRDGVPDNPRTWLVSTGRFKAIDVLRRRARFKASHPLLLAQLEELEQSEWDAEDVEDDRLRLIFTCCHPALAADAQVPLTLREVCDLTTEEIARAFLSAPAAIAQRIVRAKAKIRDAKIPYQVPSLSELPERLDSVLRVIYLVFNEGYSASGGAQVTREDLTREAIRLGRLLLELLPDPEVMGLLALMLLHESRRSARSTPDGELILLDDQDRGLWNAELIVEGCDLVEKALTTGRFGPYCLQAAIAAVHAEAPTAGETDWEQIVGLYDVLLRAVPSPVIELNRAVAVAKRDGALAGLTLIEGILGRGELQDYHLAHSARAELCRQLGRVEEARAAYSRALELTRQEPERRFIEGRLSALDRLPSP</sequence>
<dbReference type="InterPro" id="IPR013325">
    <property type="entry name" value="RNA_pol_sigma_r2"/>
</dbReference>
<reference evidence="6" key="1">
    <citation type="submission" date="2022-05" db="EMBL/GenBank/DDBJ databases">
        <title>Novel Pseudomonas spp. Isolated from a Rainbow Trout Aquaculture Facility.</title>
        <authorList>
            <person name="Testerman T."/>
            <person name="Graf J."/>
        </authorList>
    </citation>
    <scope>NUCLEOTIDE SEQUENCE</scope>
    <source>
        <strain evidence="6">ID386</strain>
    </source>
</reference>
<dbReference type="Gene3D" id="1.10.1740.10">
    <property type="match status" value="1"/>
</dbReference>
<name>A0ABT5PJH1_9PSED</name>
<dbReference type="Pfam" id="PF08281">
    <property type="entry name" value="Sigma70_r4_2"/>
    <property type="match status" value="1"/>
</dbReference>
<dbReference type="InterPro" id="IPR007627">
    <property type="entry name" value="RNA_pol_sigma70_r2"/>
</dbReference>
<keyword evidence="2" id="KW-0802">TPR repeat</keyword>
<dbReference type="SUPFAM" id="SSF48452">
    <property type="entry name" value="TPR-like"/>
    <property type="match status" value="1"/>
</dbReference>
<evidence type="ECO:0000256" key="2">
    <source>
        <dbReference type="ARBA" id="ARBA00022803"/>
    </source>
</evidence>
<evidence type="ECO:0000313" key="7">
    <source>
        <dbReference type="Proteomes" id="UP001150531"/>
    </source>
</evidence>
<dbReference type="InterPro" id="IPR013105">
    <property type="entry name" value="TPR_2"/>
</dbReference>
<dbReference type="Pfam" id="PF04542">
    <property type="entry name" value="Sigma70_r2"/>
    <property type="match status" value="1"/>
</dbReference>
<dbReference type="Gene3D" id="1.25.40.10">
    <property type="entry name" value="Tetratricopeptide repeat domain"/>
    <property type="match status" value="1"/>
</dbReference>
<organism evidence="6 7">
    <name type="scientific">Pseudomonas aphyarum</name>
    <dbReference type="NCBI Taxonomy" id="2942629"/>
    <lineage>
        <taxon>Bacteria</taxon>
        <taxon>Pseudomonadati</taxon>
        <taxon>Pseudomonadota</taxon>
        <taxon>Gammaproteobacteria</taxon>
        <taxon>Pseudomonadales</taxon>
        <taxon>Pseudomonadaceae</taxon>
        <taxon>Pseudomonas</taxon>
    </lineage>
</organism>
<evidence type="ECO:0000256" key="1">
    <source>
        <dbReference type="ARBA" id="ARBA00022737"/>
    </source>
</evidence>
<feature type="domain" description="RNA polymerase sigma-70 region 2" evidence="3">
    <location>
        <begin position="12"/>
        <end position="78"/>
    </location>
</feature>
<dbReference type="SUPFAM" id="SSF88659">
    <property type="entry name" value="Sigma3 and sigma4 domains of RNA polymerase sigma factors"/>
    <property type="match status" value="1"/>
</dbReference>
<evidence type="ECO:0000259" key="4">
    <source>
        <dbReference type="Pfam" id="PF08281"/>
    </source>
</evidence>
<gene>
    <name evidence="6" type="ORF">M5G18_03840</name>
</gene>
<dbReference type="PANTHER" id="PTHR47756:SF2">
    <property type="entry name" value="BLL6612 PROTEIN"/>
    <property type="match status" value="1"/>
</dbReference>
<dbReference type="EMBL" id="JAMDGS010000002">
    <property type="protein sequence ID" value="MDD1123706.1"/>
    <property type="molecule type" value="Genomic_DNA"/>
</dbReference>
<dbReference type="InterPro" id="IPR013324">
    <property type="entry name" value="RNA_pol_sigma_r3/r4-like"/>
</dbReference>
<dbReference type="InterPro" id="IPR013249">
    <property type="entry name" value="RNA_pol_sigma70_r4_t2"/>
</dbReference>
<evidence type="ECO:0000259" key="3">
    <source>
        <dbReference type="Pfam" id="PF04542"/>
    </source>
</evidence>
<dbReference type="Pfam" id="PF07719">
    <property type="entry name" value="TPR_2"/>
    <property type="match status" value="1"/>
</dbReference>
<dbReference type="RefSeq" id="WP_273899330.1">
    <property type="nucleotide sequence ID" value="NZ_JAMDGS010000002.1"/>
</dbReference>
<keyword evidence="1" id="KW-0677">Repeat</keyword>
<feature type="domain" description="DUF6596" evidence="5">
    <location>
        <begin position="180"/>
        <end position="279"/>
    </location>
</feature>
<dbReference type="SUPFAM" id="SSF88946">
    <property type="entry name" value="Sigma2 domain of RNA polymerase sigma factors"/>
    <property type="match status" value="1"/>
</dbReference>
<dbReference type="Pfam" id="PF20239">
    <property type="entry name" value="DUF6596"/>
    <property type="match status" value="1"/>
</dbReference>
<evidence type="ECO:0000313" key="6">
    <source>
        <dbReference type="EMBL" id="MDD1123706.1"/>
    </source>
</evidence>
<dbReference type="InterPro" id="IPR046531">
    <property type="entry name" value="DUF6596"/>
</dbReference>
<dbReference type="PANTHER" id="PTHR47756">
    <property type="entry name" value="BLL6612 PROTEIN-RELATED"/>
    <property type="match status" value="1"/>
</dbReference>
<dbReference type="InterPro" id="IPR011990">
    <property type="entry name" value="TPR-like_helical_dom_sf"/>
</dbReference>
<proteinExistence type="predicted"/>
<protein>
    <submittedName>
        <fullName evidence="6">RNA polymerase sigma factor</fullName>
    </submittedName>
</protein>
<comment type="caution">
    <text evidence="6">The sequence shown here is derived from an EMBL/GenBank/DDBJ whole genome shotgun (WGS) entry which is preliminary data.</text>
</comment>
<keyword evidence="7" id="KW-1185">Reference proteome</keyword>
<evidence type="ECO:0000259" key="5">
    <source>
        <dbReference type="Pfam" id="PF20239"/>
    </source>
</evidence>
<dbReference type="Proteomes" id="UP001150531">
    <property type="component" value="Unassembled WGS sequence"/>
</dbReference>
<accession>A0ABT5PJH1</accession>
<feature type="domain" description="RNA polymerase sigma factor 70 region 4 type 2" evidence="4">
    <location>
        <begin position="111"/>
        <end position="162"/>
    </location>
</feature>